<gene>
    <name evidence="1" type="ORF">SDC9_161457</name>
</gene>
<dbReference type="AlphaFoldDB" id="A0A645FIA8"/>
<reference evidence="1" key="1">
    <citation type="submission" date="2019-08" db="EMBL/GenBank/DDBJ databases">
        <authorList>
            <person name="Kucharzyk K."/>
            <person name="Murdoch R.W."/>
            <person name="Higgins S."/>
            <person name="Loffler F."/>
        </authorList>
    </citation>
    <scope>NUCLEOTIDE SEQUENCE</scope>
</reference>
<organism evidence="1">
    <name type="scientific">bioreactor metagenome</name>
    <dbReference type="NCBI Taxonomy" id="1076179"/>
    <lineage>
        <taxon>unclassified sequences</taxon>
        <taxon>metagenomes</taxon>
        <taxon>ecological metagenomes</taxon>
    </lineage>
</organism>
<sequence length="110" mass="12107">MHRSVDRLVLLGDALGVGDDAAGFHRVIDVDCGGVPDQAHRRVLGAYAQYRAEAALFPARGEAANIFFRNVGFHDKYHFYVPPRVVAIRCRILFSSLVPLVSAPLLTSMQ</sequence>
<protein>
    <submittedName>
        <fullName evidence="1">Uncharacterized protein</fullName>
    </submittedName>
</protein>
<proteinExistence type="predicted"/>
<dbReference type="EMBL" id="VSSQ01060722">
    <property type="protein sequence ID" value="MPN14131.1"/>
    <property type="molecule type" value="Genomic_DNA"/>
</dbReference>
<evidence type="ECO:0000313" key="1">
    <source>
        <dbReference type="EMBL" id="MPN14131.1"/>
    </source>
</evidence>
<accession>A0A645FIA8</accession>
<comment type="caution">
    <text evidence="1">The sequence shown here is derived from an EMBL/GenBank/DDBJ whole genome shotgun (WGS) entry which is preliminary data.</text>
</comment>
<name>A0A645FIA8_9ZZZZ</name>